<evidence type="ECO:0000256" key="11">
    <source>
        <dbReference type="ARBA" id="ARBA00052079"/>
    </source>
</evidence>
<dbReference type="GO" id="GO:0007155">
    <property type="term" value="P:cell adhesion"/>
    <property type="evidence" value="ECO:0007669"/>
    <property type="project" value="UniProtKB-KW"/>
</dbReference>
<evidence type="ECO:0000256" key="8">
    <source>
        <dbReference type="ARBA" id="ARBA00022825"/>
    </source>
</evidence>
<evidence type="ECO:0000256" key="4">
    <source>
        <dbReference type="ARBA" id="ARBA00022729"/>
    </source>
</evidence>
<dbReference type="FunFam" id="2.40.10.10:FF:000120">
    <property type="entry name" value="Putative serine protease"/>
    <property type="match status" value="1"/>
</dbReference>
<keyword evidence="4 14" id="KW-0732">Signal</keyword>
<dbReference type="EC" id="3.4.21.84" evidence="12"/>
<dbReference type="PROSITE" id="PS00135">
    <property type="entry name" value="TRYPSIN_SER"/>
    <property type="match status" value="1"/>
</dbReference>
<evidence type="ECO:0000256" key="2">
    <source>
        <dbReference type="ARBA" id="ARBA00022659"/>
    </source>
</evidence>
<evidence type="ECO:0000256" key="9">
    <source>
        <dbReference type="ARBA" id="ARBA00022889"/>
    </source>
</evidence>
<reference evidence="16" key="1">
    <citation type="submission" date="2017-05" db="EMBL/GenBank/DDBJ databases">
        <authorList>
            <person name="QRISCLOUD D."/>
        </authorList>
    </citation>
    <scope>NUCLEOTIDE SEQUENCE</scope>
</reference>
<evidence type="ECO:0000256" key="14">
    <source>
        <dbReference type="SAM" id="SignalP"/>
    </source>
</evidence>
<evidence type="ECO:0000256" key="1">
    <source>
        <dbReference type="ARBA" id="ARBA00022536"/>
    </source>
</evidence>
<keyword evidence="8 13" id="KW-0720">Serine protease</keyword>
<evidence type="ECO:0000256" key="3">
    <source>
        <dbReference type="ARBA" id="ARBA00022670"/>
    </source>
</evidence>
<keyword evidence="3 13" id="KW-0645">Protease</keyword>
<keyword evidence="5" id="KW-0430">Lectin</keyword>
<dbReference type="InterPro" id="IPR043504">
    <property type="entry name" value="Peptidase_S1_PA_chymotrypsin"/>
</dbReference>
<evidence type="ECO:0000256" key="12">
    <source>
        <dbReference type="ARBA" id="ARBA00066707"/>
    </source>
</evidence>
<evidence type="ECO:0000256" key="5">
    <source>
        <dbReference type="ARBA" id="ARBA00022734"/>
    </source>
</evidence>
<keyword evidence="10" id="KW-1015">Disulfide bond</keyword>
<dbReference type="PANTHER" id="PTHR24252">
    <property type="entry name" value="ACROSIN-RELATED"/>
    <property type="match status" value="1"/>
</dbReference>
<proteinExistence type="predicted"/>
<dbReference type="InterPro" id="IPR033116">
    <property type="entry name" value="TRYPSIN_SER"/>
</dbReference>
<keyword evidence="6 13" id="KW-0378">Hydrolase</keyword>
<evidence type="ECO:0000256" key="10">
    <source>
        <dbReference type="ARBA" id="ARBA00023157"/>
    </source>
</evidence>
<dbReference type="PROSITE" id="PS00134">
    <property type="entry name" value="TRYPSIN_HIS"/>
    <property type="match status" value="1"/>
</dbReference>
<dbReference type="InterPro" id="IPR009003">
    <property type="entry name" value="Peptidase_S1_PA"/>
</dbReference>
<evidence type="ECO:0000256" key="13">
    <source>
        <dbReference type="RuleBase" id="RU363034"/>
    </source>
</evidence>
<dbReference type="InterPro" id="IPR001254">
    <property type="entry name" value="Trypsin_dom"/>
</dbReference>
<keyword evidence="7" id="KW-0353">Hemolymph clotting</keyword>
<dbReference type="EMBL" id="HAHM01000056">
    <property type="protein sequence ID" value="SNX33299.1"/>
    <property type="molecule type" value="Transcribed_RNA"/>
</dbReference>
<dbReference type="InterPro" id="IPR001314">
    <property type="entry name" value="Peptidase_S1A"/>
</dbReference>
<name>A0A4Q8K382_9ARAC</name>
<feature type="domain" description="Peptidase S1" evidence="15">
    <location>
        <begin position="102"/>
        <end position="349"/>
    </location>
</feature>
<dbReference type="GO" id="GO:0004252">
    <property type="term" value="F:serine-type endopeptidase activity"/>
    <property type="evidence" value="ECO:0007669"/>
    <property type="project" value="InterPro"/>
</dbReference>
<evidence type="ECO:0000256" key="7">
    <source>
        <dbReference type="ARBA" id="ARBA00022820"/>
    </source>
</evidence>
<evidence type="ECO:0000259" key="15">
    <source>
        <dbReference type="PROSITE" id="PS50240"/>
    </source>
</evidence>
<keyword evidence="2" id="KW-0768">Sushi</keyword>
<dbReference type="GO" id="GO:0042381">
    <property type="term" value="P:hemolymph coagulation"/>
    <property type="evidence" value="ECO:0007669"/>
    <property type="project" value="UniProtKB-KW"/>
</dbReference>
<dbReference type="InterPro" id="IPR018114">
    <property type="entry name" value="TRYPSIN_HIS"/>
</dbReference>
<comment type="catalytic activity">
    <reaction evidence="11">
        <text>Selective cleavage of 103-Arg-|-Ser-104 and 124-Ile-|-Ile-125 bonds in Limulus clotting factor B to form activated factor B. Cleavage of -Pro-Arg-|-Xaa- bonds in synthetic substrates.</text>
        <dbReference type="EC" id="3.4.21.84"/>
    </reaction>
</comment>
<dbReference type="SUPFAM" id="SSF50494">
    <property type="entry name" value="Trypsin-like serine proteases"/>
    <property type="match status" value="1"/>
</dbReference>
<organism evidence="16">
    <name type="scientific">Liphistius thaleban</name>
    <dbReference type="NCBI Taxonomy" id="1905330"/>
    <lineage>
        <taxon>Eukaryota</taxon>
        <taxon>Metazoa</taxon>
        <taxon>Ecdysozoa</taxon>
        <taxon>Arthropoda</taxon>
        <taxon>Chelicerata</taxon>
        <taxon>Arachnida</taxon>
        <taxon>Araneae</taxon>
        <taxon>Mesothelae</taxon>
        <taxon>Liphistiidae</taxon>
        <taxon>Liphistius</taxon>
    </lineage>
</organism>
<dbReference type="PANTHER" id="PTHR24252:SF7">
    <property type="entry name" value="HYALIN"/>
    <property type="match status" value="1"/>
</dbReference>
<protein>
    <recommendedName>
        <fullName evidence="12">limulus clotting factor C</fullName>
        <ecNumber evidence="12">3.4.21.84</ecNumber>
    </recommendedName>
</protein>
<keyword evidence="1" id="KW-0245">EGF-like domain</keyword>
<dbReference type="Pfam" id="PF00089">
    <property type="entry name" value="Trypsin"/>
    <property type="match status" value="1"/>
</dbReference>
<dbReference type="Gene3D" id="2.40.10.10">
    <property type="entry name" value="Trypsin-like serine proteases"/>
    <property type="match status" value="2"/>
</dbReference>
<accession>A0A4Q8K382</accession>
<dbReference type="PRINTS" id="PR00722">
    <property type="entry name" value="CHYMOTRYPSIN"/>
</dbReference>
<dbReference type="AlphaFoldDB" id="A0A4Q8K382"/>
<dbReference type="GO" id="GO:0030246">
    <property type="term" value="F:carbohydrate binding"/>
    <property type="evidence" value="ECO:0007669"/>
    <property type="project" value="UniProtKB-KW"/>
</dbReference>
<dbReference type="GO" id="GO:0006508">
    <property type="term" value="P:proteolysis"/>
    <property type="evidence" value="ECO:0007669"/>
    <property type="project" value="UniProtKB-KW"/>
</dbReference>
<evidence type="ECO:0000256" key="6">
    <source>
        <dbReference type="ARBA" id="ARBA00022801"/>
    </source>
</evidence>
<dbReference type="CDD" id="cd00190">
    <property type="entry name" value="Tryp_SPc"/>
    <property type="match status" value="1"/>
</dbReference>
<feature type="signal peptide" evidence="14">
    <location>
        <begin position="1"/>
        <end position="22"/>
    </location>
</feature>
<feature type="chain" id="PRO_5020935455" description="limulus clotting factor C" evidence="14">
    <location>
        <begin position="23"/>
        <end position="349"/>
    </location>
</feature>
<dbReference type="PROSITE" id="PS50240">
    <property type="entry name" value="TRYPSIN_DOM"/>
    <property type="match status" value="1"/>
</dbReference>
<dbReference type="SMART" id="SM00020">
    <property type="entry name" value="Tryp_SPc"/>
    <property type="match status" value="1"/>
</dbReference>
<sequence length="349" mass="39083">MTMPTAQLLWLTLLGAIQNGELDCIVENISCPCGTSRSTVQLSNRLSCNGSSMNEDPCFGFQNCKTCRMGLDRCLTCPEGKSGSFCNEISECGNAKQLTRRIANGDMTNEGDWPWHVGLSRYNGRDWSIYCGGVLISSTTVITAAHCLPSRREEDYHLYFGKYYFRLDEDDEEVEMRTPSRLIIHPRYNISAPLDADIAVIRFSPPVPFTDRIRPICLPTAVSSRKNLVHGNKGWVTGWGLTENQVASDVLLVATLPVVSTPNCKEDYRRSGRKLQITKNMFCAGYEEGRTAACSGDSGGPMMFLREKDHRYVLEGLVSFGPDGECDQPRHFSIYTKVQNFLKWIKQNA</sequence>
<reference evidence="16" key="2">
    <citation type="submission" date="2019-05" db="EMBL/GenBank/DDBJ databases">
        <title>Unravelling the molecular evolution of spider venoms.</title>
        <authorList>
            <person name="Pineda S."/>
        </authorList>
    </citation>
    <scope>NUCLEOTIDE SEQUENCE</scope>
</reference>
<evidence type="ECO:0000313" key="16">
    <source>
        <dbReference type="EMBL" id="SNX33299.1"/>
    </source>
</evidence>
<keyword evidence="9" id="KW-0130">Cell adhesion</keyword>